<dbReference type="Proteomes" id="UP000805193">
    <property type="component" value="Unassembled WGS sequence"/>
</dbReference>
<protein>
    <submittedName>
        <fullName evidence="1">Uncharacterized protein</fullName>
    </submittedName>
</protein>
<dbReference type="EMBL" id="JABSTQ010011010">
    <property type="protein sequence ID" value="KAG0415912.1"/>
    <property type="molecule type" value="Genomic_DNA"/>
</dbReference>
<organism evidence="1 2">
    <name type="scientific">Ixodes persulcatus</name>
    <name type="common">Taiga tick</name>
    <dbReference type="NCBI Taxonomy" id="34615"/>
    <lineage>
        <taxon>Eukaryota</taxon>
        <taxon>Metazoa</taxon>
        <taxon>Ecdysozoa</taxon>
        <taxon>Arthropoda</taxon>
        <taxon>Chelicerata</taxon>
        <taxon>Arachnida</taxon>
        <taxon>Acari</taxon>
        <taxon>Parasitiformes</taxon>
        <taxon>Ixodida</taxon>
        <taxon>Ixodoidea</taxon>
        <taxon>Ixodidae</taxon>
        <taxon>Ixodinae</taxon>
        <taxon>Ixodes</taxon>
    </lineage>
</organism>
<proteinExistence type="predicted"/>
<comment type="caution">
    <text evidence="1">The sequence shown here is derived from an EMBL/GenBank/DDBJ whole genome shotgun (WGS) entry which is preliminary data.</text>
</comment>
<evidence type="ECO:0000313" key="2">
    <source>
        <dbReference type="Proteomes" id="UP000805193"/>
    </source>
</evidence>
<accession>A0AC60P8U2</accession>
<keyword evidence="2" id="KW-1185">Reference proteome</keyword>
<reference evidence="1 2" key="1">
    <citation type="journal article" date="2020" name="Cell">
        <title>Large-Scale Comparative Analyses of Tick Genomes Elucidate Their Genetic Diversity and Vector Capacities.</title>
        <authorList>
            <consortium name="Tick Genome and Microbiome Consortium (TIGMIC)"/>
            <person name="Jia N."/>
            <person name="Wang J."/>
            <person name="Shi W."/>
            <person name="Du L."/>
            <person name="Sun Y."/>
            <person name="Zhan W."/>
            <person name="Jiang J.F."/>
            <person name="Wang Q."/>
            <person name="Zhang B."/>
            <person name="Ji P."/>
            <person name="Bell-Sakyi L."/>
            <person name="Cui X.M."/>
            <person name="Yuan T.T."/>
            <person name="Jiang B.G."/>
            <person name="Yang W.F."/>
            <person name="Lam T.T."/>
            <person name="Chang Q.C."/>
            <person name="Ding S.J."/>
            <person name="Wang X.J."/>
            <person name="Zhu J.G."/>
            <person name="Ruan X.D."/>
            <person name="Zhao L."/>
            <person name="Wei J.T."/>
            <person name="Ye R.Z."/>
            <person name="Que T.C."/>
            <person name="Du C.H."/>
            <person name="Zhou Y.H."/>
            <person name="Cheng J.X."/>
            <person name="Dai P.F."/>
            <person name="Guo W.B."/>
            <person name="Han X.H."/>
            <person name="Huang E.J."/>
            <person name="Li L.F."/>
            <person name="Wei W."/>
            <person name="Gao Y.C."/>
            <person name="Liu J.Z."/>
            <person name="Shao H.Z."/>
            <person name="Wang X."/>
            <person name="Wang C.C."/>
            <person name="Yang T.C."/>
            <person name="Huo Q.B."/>
            <person name="Li W."/>
            <person name="Chen H.Y."/>
            <person name="Chen S.E."/>
            <person name="Zhou L.G."/>
            <person name="Ni X.B."/>
            <person name="Tian J.H."/>
            <person name="Sheng Y."/>
            <person name="Liu T."/>
            <person name="Pan Y.S."/>
            <person name="Xia L.Y."/>
            <person name="Li J."/>
            <person name="Zhao F."/>
            <person name="Cao W.C."/>
        </authorList>
    </citation>
    <scope>NUCLEOTIDE SEQUENCE [LARGE SCALE GENOMIC DNA]</scope>
    <source>
        <strain evidence="1">Iper-2018</strain>
    </source>
</reference>
<gene>
    <name evidence="1" type="ORF">HPB47_006910</name>
</gene>
<sequence>MADSLCSISLTVYLNSAQADAVLTLSYGNVPEPRLHACLELLEDIFAAQAVRVATVALQDAVDDLPGTVVHWVWEARQVLRPRLAAWVTSIVRGDTGENVDKDVLDTVNSLNLLEAATFNGSGKDSSDISIFSWLVLYEQHRRALVIPQGLLGVLVNVSSTVEPIFVPAVGAQILRALLPRRNGPYPWPRSHHVHLHRITGCFARSLHIDTDIALEVARESAVLVPLFDLYRRKVREETGDGTRLHPDHTNGQLFFVLWALGHCGETDGAVLVNGVAKHSALFQRTFYCQSGQSMATGKQCSFWQ</sequence>
<name>A0AC60P8U2_IXOPE</name>
<evidence type="ECO:0000313" key="1">
    <source>
        <dbReference type="EMBL" id="KAG0415912.1"/>
    </source>
</evidence>